<evidence type="ECO:0000313" key="2">
    <source>
        <dbReference type="Proteomes" id="UP001189624"/>
    </source>
</evidence>
<dbReference type="AlphaFoldDB" id="A0AA86SGE7"/>
<evidence type="ECO:0000313" key="1">
    <source>
        <dbReference type="EMBL" id="CAJ1957669.1"/>
    </source>
</evidence>
<reference evidence="1" key="1">
    <citation type="submission" date="2023-10" db="EMBL/GenBank/DDBJ databases">
        <authorList>
            <person name="Domelevo Entfellner J.-B."/>
        </authorList>
    </citation>
    <scope>NUCLEOTIDE SEQUENCE</scope>
</reference>
<name>A0AA86SGE7_9FABA</name>
<organism evidence="1 2">
    <name type="scientific">Sphenostylis stenocarpa</name>
    <dbReference type="NCBI Taxonomy" id="92480"/>
    <lineage>
        <taxon>Eukaryota</taxon>
        <taxon>Viridiplantae</taxon>
        <taxon>Streptophyta</taxon>
        <taxon>Embryophyta</taxon>
        <taxon>Tracheophyta</taxon>
        <taxon>Spermatophyta</taxon>
        <taxon>Magnoliopsida</taxon>
        <taxon>eudicotyledons</taxon>
        <taxon>Gunneridae</taxon>
        <taxon>Pentapetalae</taxon>
        <taxon>rosids</taxon>
        <taxon>fabids</taxon>
        <taxon>Fabales</taxon>
        <taxon>Fabaceae</taxon>
        <taxon>Papilionoideae</taxon>
        <taxon>50 kb inversion clade</taxon>
        <taxon>NPAAA clade</taxon>
        <taxon>indigoferoid/millettioid clade</taxon>
        <taxon>Phaseoleae</taxon>
        <taxon>Sphenostylis</taxon>
    </lineage>
</organism>
<dbReference type="Proteomes" id="UP001189624">
    <property type="component" value="Chromosome 5"/>
</dbReference>
<feature type="non-terminal residue" evidence="1">
    <location>
        <position position="88"/>
    </location>
</feature>
<keyword evidence="2" id="KW-1185">Reference proteome</keyword>
<accession>A0AA86SGE7</accession>
<dbReference type="Gramene" id="rna-AYBTSS11_LOCUS17323">
    <property type="protein sequence ID" value="CAJ1957669.1"/>
    <property type="gene ID" value="gene-AYBTSS11_LOCUS17323"/>
</dbReference>
<dbReference type="EMBL" id="OY731402">
    <property type="protein sequence ID" value="CAJ1957669.1"/>
    <property type="molecule type" value="Genomic_DNA"/>
</dbReference>
<gene>
    <name evidence="1" type="ORF">AYBTSS11_LOCUS17323</name>
</gene>
<feature type="non-terminal residue" evidence="1">
    <location>
        <position position="1"/>
    </location>
</feature>
<sequence>LYVQTLKDTYGNLNDDIIAKQIEADFPRWFEEYDKVDWLVVIKTKPRGVVDDKHTLEIAYQMNELQVNTTIEDDPIGHLQEDEVVGEE</sequence>
<protein>
    <submittedName>
        <fullName evidence="1">Uncharacterized protein</fullName>
    </submittedName>
</protein>
<proteinExistence type="predicted"/>